<dbReference type="RefSeq" id="WP_275845426.1">
    <property type="nucleotide sequence ID" value="NZ_CP135996.1"/>
</dbReference>
<accession>A0AA97D9P3</accession>
<organism evidence="1 2">
    <name type="scientific">Caproicibacterium argilliputei</name>
    <dbReference type="NCBI Taxonomy" id="3030016"/>
    <lineage>
        <taxon>Bacteria</taxon>
        <taxon>Bacillati</taxon>
        <taxon>Bacillota</taxon>
        <taxon>Clostridia</taxon>
        <taxon>Eubacteriales</taxon>
        <taxon>Oscillospiraceae</taxon>
        <taxon>Caproicibacterium</taxon>
    </lineage>
</organism>
<keyword evidence="2" id="KW-1185">Reference proteome</keyword>
<sequence length="58" mass="6727">MHLPNDPAILLSFINTRLRDEFADLDELCRTLEINQATLQKKLSSIDYAYNAEINQFV</sequence>
<dbReference type="Proteomes" id="UP001300604">
    <property type="component" value="Chromosome"/>
</dbReference>
<gene>
    <name evidence="1" type="ORF">PXC00_10300</name>
</gene>
<dbReference type="AlphaFoldDB" id="A0AA97D9P3"/>
<dbReference type="Pfam" id="PF14056">
    <property type="entry name" value="DUF4250"/>
    <property type="match status" value="1"/>
</dbReference>
<name>A0AA97D9P3_9FIRM</name>
<evidence type="ECO:0000313" key="2">
    <source>
        <dbReference type="Proteomes" id="UP001300604"/>
    </source>
</evidence>
<reference evidence="2" key="1">
    <citation type="submission" date="2024-06" db="EMBL/GenBank/DDBJ databases">
        <title>Caproicibacterium argilliputei sp. nov, a novel caproic acid producing anaerobic bacterium isolated from pit mud.</title>
        <authorList>
            <person name="Zeng C."/>
        </authorList>
    </citation>
    <scope>NUCLEOTIDE SEQUENCE [LARGE SCALE GENOMIC DNA]</scope>
    <source>
        <strain evidence="2">ZCY20-5</strain>
    </source>
</reference>
<proteinExistence type="predicted"/>
<dbReference type="InterPro" id="IPR025346">
    <property type="entry name" value="DUF4250"/>
</dbReference>
<reference evidence="1 2" key="2">
    <citation type="submission" date="2024-06" db="EMBL/GenBank/DDBJ databases">
        <title>Caproicibacterium argilliputei sp. nov, a novel caproic acid producing anaerobic bacterium isolated from pit mud.</title>
        <authorList>
            <person name="Xia S."/>
        </authorList>
    </citation>
    <scope>NUCLEOTIDE SEQUENCE [LARGE SCALE GENOMIC DNA]</scope>
    <source>
        <strain evidence="1 2">ZCY20-5</strain>
    </source>
</reference>
<dbReference type="KEGG" id="carl:PXC00_10300"/>
<dbReference type="EMBL" id="CP135996">
    <property type="protein sequence ID" value="WOC31598.1"/>
    <property type="molecule type" value="Genomic_DNA"/>
</dbReference>
<evidence type="ECO:0000313" key="1">
    <source>
        <dbReference type="EMBL" id="WOC31598.1"/>
    </source>
</evidence>
<protein>
    <submittedName>
        <fullName evidence="1">DUF4250 domain-containing protein</fullName>
    </submittedName>
</protein>